<keyword evidence="1" id="KW-0472">Membrane</keyword>
<feature type="transmembrane region" description="Helical" evidence="1">
    <location>
        <begin position="296"/>
        <end position="315"/>
    </location>
</feature>
<proteinExistence type="predicted"/>
<feature type="transmembrane region" description="Helical" evidence="1">
    <location>
        <begin position="590"/>
        <end position="618"/>
    </location>
</feature>
<sequence length="826" mass="92290">MAIALNLDGFWIRKVDSHVSWEPCLVCRSCLPGYVRSRLPLQSSCELCTHQSMIVNIAIFLFLVVARSQPESDRSVVSLFSVRFSHVVLALWLAKLGVERRSNPKDLDLRLGYLKLLLLYLIVEAAAKIRMPLRVGAPVPLLIPPPLFFLSEGALAETAIEILNDFRTSDLGPILGHVLAVFTWSPHLALRGRALFDGPAGPVCTSAAPAGAGYLHGEGVAVSNSIAGSAASEAVALLPLDVLADSLSKLGSKTTAAVRKLNHTAWFSEDAAPVRESLPPGRRSLLQKDYQYSTELYAQTFWLFLYVSNFVYVWACSLTRTDGGAGVVFGILTGLIWDSSFNSRAIFFYQETLASYDAEDWLAFIQAYFQKWGVFGLWSWDLAAARAEGFGSWARVFTEQSYPLLISLILVLYGSVLAGLLEFARCSEVPHETVRRSLFAPEVQCLDFSTHLARLCAILAVLWLLGVPLVLGWVLNRARNHLSEDFEFPVEVSVLSFGYRLGCWRWESYIFLLKGFVIGSSLLSPMNRSSFLFLVAVLHGFISRSFNPFTSRSDFALVKADGRFALFFVAHSILIQFLAVSTSIPRNLRILGVVLISCMVLLNVLLLVYLLVACFACWQDTFIESYEFYDWELWRKKRRCLTSCVRMPVTMLLDHYKRRVRRRAYVSFDPSFGWLTVCGSHGDQAKATVNWRSGRPPDLSAAPAVPNGEVAQSTAGQRRKVQKYLHQAAERLSLIKGCATFSVLELEFIIRAAFVFARRAELQKSRLARPLTLISQEESFLGLDALELLWSSLDLEAVGAWNNCEGYEGHVFMMVHVRLLCEYGAL</sequence>
<comment type="caution">
    <text evidence="2">The sequence shown here is derived from an EMBL/GenBank/DDBJ whole genome shotgun (WGS) entry which is preliminary data.</text>
</comment>
<dbReference type="AlphaFoldDB" id="A0A812HEE1"/>
<accession>A0A812HEE1</accession>
<keyword evidence="1" id="KW-1133">Transmembrane helix</keyword>
<feature type="transmembrane region" description="Helical" evidence="1">
    <location>
        <begin position="526"/>
        <end position="543"/>
    </location>
</feature>
<feature type="transmembrane region" description="Helical" evidence="1">
    <location>
        <begin position="400"/>
        <end position="421"/>
    </location>
</feature>
<keyword evidence="3" id="KW-1185">Reference proteome</keyword>
<dbReference type="PANTHER" id="PTHR11319">
    <property type="entry name" value="G PROTEIN-COUPLED RECEPTOR-RELATED"/>
    <property type="match status" value="1"/>
</dbReference>
<dbReference type="PANTHER" id="PTHR11319:SF35">
    <property type="entry name" value="OUTER MEMBRANE PROTEIN PMPC-RELATED"/>
    <property type="match status" value="1"/>
</dbReference>
<feature type="transmembrane region" description="Helical" evidence="1">
    <location>
        <begin position="327"/>
        <end position="349"/>
    </location>
</feature>
<keyword evidence="1" id="KW-0812">Transmembrane</keyword>
<organism evidence="2 3">
    <name type="scientific">Symbiodinium natans</name>
    <dbReference type="NCBI Taxonomy" id="878477"/>
    <lineage>
        <taxon>Eukaryota</taxon>
        <taxon>Sar</taxon>
        <taxon>Alveolata</taxon>
        <taxon>Dinophyceae</taxon>
        <taxon>Suessiales</taxon>
        <taxon>Symbiodiniaceae</taxon>
        <taxon>Symbiodinium</taxon>
    </lineage>
</organism>
<evidence type="ECO:0000313" key="2">
    <source>
        <dbReference type="EMBL" id="CAE6947499.1"/>
    </source>
</evidence>
<reference evidence="2" key="1">
    <citation type="submission" date="2021-02" db="EMBL/GenBank/DDBJ databases">
        <authorList>
            <person name="Dougan E. K."/>
            <person name="Rhodes N."/>
            <person name="Thang M."/>
            <person name="Chan C."/>
        </authorList>
    </citation>
    <scope>NUCLEOTIDE SEQUENCE</scope>
</reference>
<evidence type="ECO:0000256" key="1">
    <source>
        <dbReference type="SAM" id="Phobius"/>
    </source>
</evidence>
<evidence type="ECO:0000313" key="3">
    <source>
        <dbReference type="Proteomes" id="UP000604046"/>
    </source>
</evidence>
<gene>
    <name evidence="2" type="ORF">SNAT2548_LOCUS1451</name>
</gene>
<protein>
    <submittedName>
        <fullName evidence="2">Uncharacterized protein</fullName>
    </submittedName>
</protein>
<feature type="transmembrane region" description="Helical" evidence="1">
    <location>
        <begin position="455"/>
        <end position="475"/>
    </location>
</feature>
<dbReference type="EMBL" id="CAJNDS010000080">
    <property type="protein sequence ID" value="CAE6947499.1"/>
    <property type="molecule type" value="Genomic_DNA"/>
</dbReference>
<dbReference type="OrthoDB" id="10532045at2759"/>
<dbReference type="Proteomes" id="UP000604046">
    <property type="component" value="Unassembled WGS sequence"/>
</dbReference>
<name>A0A812HEE1_9DINO</name>
<feature type="transmembrane region" description="Helical" evidence="1">
    <location>
        <begin position="564"/>
        <end position="584"/>
    </location>
</feature>